<accession>A0A317T6Z3</accession>
<protein>
    <recommendedName>
        <fullName evidence="2 5">DNA mismatch repair protein MutL</fullName>
    </recommendedName>
</protein>
<evidence type="ECO:0000256" key="4">
    <source>
        <dbReference type="ARBA" id="ARBA00023204"/>
    </source>
</evidence>
<dbReference type="SUPFAM" id="SSF55874">
    <property type="entry name" value="ATPase domain of HSP90 chaperone/DNA topoisomerase II/histidine kinase"/>
    <property type="match status" value="1"/>
</dbReference>
<dbReference type="PROSITE" id="PS00058">
    <property type="entry name" value="DNA_MISMATCH_REPAIR_1"/>
    <property type="match status" value="1"/>
</dbReference>
<dbReference type="InterPro" id="IPR042121">
    <property type="entry name" value="MutL_C_regsub"/>
</dbReference>
<dbReference type="Proteomes" id="UP000246278">
    <property type="component" value="Unassembled WGS sequence"/>
</dbReference>
<evidence type="ECO:0000256" key="3">
    <source>
        <dbReference type="ARBA" id="ARBA00022763"/>
    </source>
</evidence>
<organism evidence="8 9">
    <name type="scientific">Prosthecochloris marina</name>
    <dbReference type="NCBI Taxonomy" id="2017681"/>
    <lineage>
        <taxon>Bacteria</taxon>
        <taxon>Pseudomonadati</taxon>
        <taxon>Chlorobiota</taxon>
        <taxon>Chlorobiia</taxon>
        <taxon>Chlorobiales</taxon>
        <taxon>Chlorobiaceae</taxon>
        <taxon>Prosthecochloris</taxon>
    </lineage>
</organism>
<keyword evidence="4 5" id="KW-0234">DNA repair</keyword>
<dbReference type="NCBIfam" id="TIGR00585">
    <property type="entry name" value="mutl"/>
    <property type="match status" value="1"/>
</dbReference>
<dbReference type="OrthoDB" id="9763467at2"/>
<dbReference type="GO" id="GO:0140664">
    <property type="term" value="F:ATP-dependent DNA damage sensor activity"/>
    <property type="evidence" value="ECO:0007669"/>
    <property type="project" value="InterPro"/>
</dbReference>
<evidence type="ECO:0000259" key="6">
    <source>
        <dbReference type="SMART" id="SM00853"/>
    </source>
</evidence>
<evidence type="ECO:0000259" key="7">
    <source>
        <dbReference type="SMART" id="SM01340"/>
    </source>
</evidence>
<evidence type="ECO:0000313" key="9">
    <source>
        <dbReference type="Proteomes" id="UP000246278"/>
    </source>
</evidence>
<sequence length="630" mass="72154">MPRINRLPDIVANKISAGEVVQRPASVVKELLENAVDAGATRITVSVKEAGKQLVQVIDNGEGMDEEDAARCVERFATSKISSAEELDALGTLGFRGEALASISAVSHFEIRTRRESDSVGIQLRYEGGEPVEKGMAACDPGTMVSVRNLFYNVPARRKFLKTNATEFKHIFESVKAQVLAYPEIQWQMFNDEQELFDFKSTDIFERINFFFGEDFAESLIEVHEDNDFLSLHGYVGKPAMQKRQKSEQFIYVNRRVIQNRMLSQALQQAYGELLIERHTPFALLFLRLDTQQIDVNVHPSKLEVKFEDERSVRTMFYTIIKKAVRSQDFSPDVGGVCFQEGNQDFSRRRSEVNEARLEYHKIPSATSTTGALYSEYRDGDRYEEAPGKTIVSEQKEMFAQEEMFVAERDHFVEPQRELRRSDFVQASGGIADEDLQGEQVSDPKIWQLHNKYIVCQIKTGLMVIDQHVAHERVLYERAVDIMDNNVPNSQQLLFPQKVDLKSWEFEIFEEICGDLERLGFNLSTLGARTVMIEGVPQDVRSGSEAYILQDMIQEYQHNAEKLKLEKRENLAKSYSCRNAIMTGQKLSIDDMRSLIDRLFATKMPYVCPHGRPVIIRISLEQLDRMFGRK</sequence>
<evidence type="ECO:0000256" key="1">
    <source>
        <dbReference type="ARBA" id="ARBA00006082"/>
    </source>
</evidence>
<evidence type="ECO:0000256" key="5">
    <source>
        <dbReference type="HAMAP-Rule" id="MF_00149"/>
    </source>
</evidence>
<dbReference type="GO" id="GO:0032300">
    <property type="term" value="C:mismatch repair complex"/>
    <property type="evidence" value="ECO:0007669"/>
    <property type="project" value="InterPro"/>
</dbReference>
<dbReference type="Gene3D" id="3.30.230.10">
    <property type="match status" value="1"/>
</dbReference>
<evidence type="ECO:0000313" key="8">
    <source>
        <dbReference type="EMBL" id="PWW82443.1"/>
    </source>
</evidence>
<dbReference type="Pfam" id="PF08676">
    <property type="entry name" value="MutL_C"/>
    <property type="match status" value="1"/>
</dbReference>
<dbReference type="InterPro" id="IPR013507">
    <property type="entry name" value="DNA_mismatch_S5_2-like"/>
</dbReference>
<dbReference type="InterPro" id="IPR020568">
    <property type="entry name" value="Ribosomal_Su5_D2-typ_SF"/>
</dbReference>
<dbReference type="InterPro" id="IPR038973">
    <property type="entry name" value="MutL/Mlh/Pms-like"/>
</dbReference>
<dbReference type="InterPro" id="IPR014721">
    <property type="entry name" value="Ribsml_uS5_D2-typ_fold_subgr"/>
</dbReference>
<dbReference type="HAMAP" id="MF_00149">
    <property type="entry name" value="DNA_mis_repair"/>
    <property type="match status" value="1"/>
</dbReference>
<dbReference type="InterPro" id="IPR014790">
    <property type="entry name" value="MutL_C"/>
</dbReference>
<proteinExistence type="inferred from homology"/>
<feature type="domain" description="MutL C-terminal dimerisation" evidence="6">
    <location>
        <begin position="445"/>
        <end position="587"/>
    </location>
</feature>
<dbReference type="InterPro" id="IPR036890">
    <property type="entry name" value="HATPase_C_sf"/>
</dbReference>
<dbReference type="InterPro" id="IPR042120">
    <property type="entry name" value="MutL_C_dimsub"/>
</dbReference>
<dbReference type="RefSeq" id="WP_110022916.1">
    <property type="nucleotide sequence ID" value="NZ_PDNZ01000003.1"/>
</dbReference>
<comment type="function">
    <text evidence="5">This protein is involved in the repair of mismatches in DNA. It is required for dam-dependent methyl-directed DNA mismatch repair. May act as a 'molecular matchmaker', a protein that promotes the formation of a stable complex between two or more DNA-binding proteins in an ATP-dependent manner without itself being part of a final effector complex.</text>
</comment>
<dbReference type="SUPFAM" id="SSF54211">
    <property type="entry name" value="Ribosomal protein S5 domain 2-like"/>
    <property type="match status" value="1"/>
</dbReference>
<dbReference type="Pfam" id="PF13589">
    <property type="entry name" value="HATPase_c_3"/>
    <property type="match status" value="1"/>
</dbReference>
<dbReference type="InterPro" id="IPR037198">
    <property type="entry name" value="MutL_C_sf"/>
</dbReference>
<feature type="domain" description="DNA mismatch repair protein S5" evidence="7">
    <location>
        <begin position="208"/>
        <end position="326"/>
    </location>
</feature>
<dbReference type="SMART" id="SM01340">
    <property type="entry name" value="DNA_mis_repair"/>
    <property type="match status" value="1"/>
</dbReference>
<name>A0A317T6Z3_9CHLB</name>
<dbReference type="Gene3D" id="3.30.1370.100">
    <property type="entry name" value="MutL, C-terminal domain, regulatory subdomain"/>
    <property type="match status" value="1"/>
</dbReference>
<dbReference type="AlphaFoldDB" id="A0A317T6Z3"/>
<keyword evidence="3 5" id="KW-0227">DNA damage</keyword>
<gene>
    <name evidence="5" type="primary">mutL</name>
    <name evidence="8" type="ORF">CR164_05470</name>
</gene>
<dbReference type="GO" id="GO:0006298">
    <property type="term" value="P:mismatch repair"/>
    <property type="evidence" value="ECO:0007669"/>
    <property type="project" value="UniProtKB-UniRule"/>
</dbReference>
<dbReference type="Gene3D" id="3.30.565.10">
    <property type="entry name" value="Histidine kinase-like ATPase, C-terminal domain"/>
    <property type="match status" value="1"/>
</dbReference>
<dbReference type="GO" id="GO:0005524">
    <property type="term" value="F:ATP binding"/>
    <property type="evidence" value="ECO:0007669"/>
    <property type="project" value="InterPro"/>
</dbReference>
<keyword evidence="9" id="KW-1185">Reference proteome</keyword>
<dbReference type="GO" id="GO:0016887">
    <property type="term" value="F:ATP hydrolysis activity"/>
    <property type="evidence" value="ECO:0007669"/>
    <property type="project" value="InterPro"/>
</dbReference>
<reference evidence="9" key="1">
    <citation type="submission" date="2017-10" db="EMBL/GenBank/DDBJ databases">
        <authorList>
            <person name="Gaisin V.A."/>
            <person name="Rysina M.S."/>
            <person name="Grouzdev D.S."/>
        </authorList>
    </citation>
    <scope>NUCLEOTIDE SEQUENCE [LARGE SCALE GENOMIC DNA]</scope>
    <source>
        <strain evidence="9">V1</strain>
    </source>
</reference>
<dbReference type="GO" id="GO:0030983">
    <property type="term" value="F:mismatched DNA binding"/>
    <property type="evidence" value="ECO:0007669"/>
    <property type="project" value="InterPro"/>
</dbReference>
<comment type="caution">
    <text evidence="8">The sequence shown here is derived from an EMBL/GenBank/DDBJ whole genome shotgun (WGS) entry which is preliminary data.</text>
</comment>
<dbReference type="InterPro" id="IPR002099">
    <property type="entry name" value="MutL/Mlh/PMS"/>
</dbReference>
<dbReference type="CDD" id="cd00782">
    <property type="entry name" value="MutL_Trans"/>
    <property type="match status" value="1"/>
</dbReference>
<dbReference type="SMART" id="SM00853">
    <property type="entry name" value="MutL_C"/>
    <property type="match status" value="1"/>
</dbReference>
<dbReference type="InterPro" id="IPR014762">
    <property type="entry name" value="DNA_mismatch_repair_CS"/>
</dbReference>
<dbReference type="EMBL" id="PDNZ01000003">
    <property type="protein sequence ID" value="PWW82443.1"/>
    <property type="molecule type" value="Genomic_DNA"/>
</dbReference>
<dbReference type="SUPFAM" id="SSF118116">
    <property type="entry name" value="DNA mismatch repair protein MutL"/>
    <property type="match status" value="1"/>
</dbReference>
<dbReference type="PANTHER" id="PTHR10073">
    <property type="entry name" value="DNA MISMATCH REPAIR PROTEIN MLH, PMS, MUTL"/>
    <property type="match status" value="1"/>
</dbReference>
<dbReference type="Gene3D" id="3.30.1540.20">
    <property type="entry name" value="MutL, C-terminal domain, dimerisation subdomain"/>
    <property type="match status" value="1"/>
</dbReference>
<dbReference type="PANTHER" id="PTHR10073:SF12">
    <property type="entry name" value="DNA MISMATCH REPAIR PROTEIN MLH1"/>
    <property type="match status" value="1"/>
</dbReference>
<dbReference type="InterPro" id="IPR020667">
    <property type="entry name" value="DNA_mismatch_repair_MutL"/>
</dbReference>
<dbReference type="Pfam" id="PF01119">
    <property type="entry name" value="DNA_mis_repair"/>
    <property type="match status" value="1"/>
</dbReference>
<dbReference type="FunFam" id="3.30.565.10:FF:000003">
    <property type="entry name" value="DNA mismatch repair endonuclease MutL"/>
    <property type="match status" value="1"/>
</dbReference>
<evidence type="ECO:0000256" key="2">
    <source>
        <dbReference type="ARBA" id="ARBA00021975"/>
    </source>
</evidence>
<comment type="similarity">
    <text evidence="1 5">Belongs to the DNA mismatch repair MutL/HexB family.</text>
</comment>
<dbReference type="CDD" id="cd16926">
    <property type="entry name" value="HATPase_MutL-MLH-PMS-like"/>
    <property type="match status" value="1"/>
</dbReference>